<dbReference type="PANTHER" id="PTHR24300">
    <property type="entry name" value="CYTOCHROME P450 508A4-RELATED"/>
    <property type="match status" value="1"/>
</dbReference>
<dbReference type="PRINTS" id="PR00463">
    <property type="entry name" value="EP450I"/>
</dbReference>
<keyword evidence="4 5" id="KW-0503">Monooxygenase</keyword>
<dbReference type="InterPro" id="IPR001128">
    <property type="entry name" value="Cyt_P450"/>
</dbReference>
<comment type="caution">
    <text evidence="6">The sequence shown here is derived from an EMBL/GenBank/DDBJ whole genome shotgun (WGS) entry which is preliminary data.</text>
</comment>
<keyword evidence="2 5" id="KW-0479">Metal-binding</keyword>
<keyword evidence="3 5" id="KW-0408">Iron</keyword>
<keyword evidence="7" id="KW-1185">Reference proteome</keyword>
<evidence type="ECO:0000313" key="7">
    <source>
        <dbReference type="Proteomes" id="UP001303046"/>
    </source>
</evidence>
<dbReference type="PANTHER" id="PTHR24300:SF375">
    <property type="entry name" value="CYTOCHROME P450 FAMILY"/>
    <property type="match status" value="1"/>
</dbReference>
<evidence type="ECO:0000256" key="3">
    <source>
        <dbReference type="ARBA" id="ARBA00023004"/>
    </source>
</evidence>
<dbReference type="PROSITE" id="PS00086">
    <property type="entry name" value="CYTOCHROME_P450"/>
    <property type="match status" value="1"/>
</dbReference>
<dbReference type="InterPro" id="IPR036396">
    <property type="entry name" value="Cyt_P450_sf"/>
</dbReference>
<evidence type="ECO:0008006" key="8">
    <source>
        <dbReference type="Google" id="ProtNLM"/>
    </source>
</evidence>
<dbReference type="SUPFAM" id="SSF48264">
    <property type="entry name" value="Cytochrome P450"/>
    <property type="match status" value="1"/>
</dbReference>
<evidence type="ECO:0000256" key="2">
    <source>
        <dbReference type="ARBA" id="ARBA00022723"/>
    </source>
</evidence>
<dbReference type="PRINTS" id="PR00385">
    <property type="entry name" value="P450"/>
</dbReference>
<dbReference type="EMBL" id="JAVFWL010000001">
    <property type="protein sequence ID" value="KAK6731763.1"/>
    <property type="molecule type" value="Genomic_DNA"/>
</dbReference>
<gene>
    <name evidence="6" type="primary">Necator_chrI.g4057</name>
    <name evidence="6" type="ORF">RB195_007928</name>
</gene>
<organism evidence="6 7">
    <name type="scientific">Necator americanus</name>
    <name type="common">Human hookworm</name>
    <dbReference type="NCBI Taxonomy" id="51031"/>
    <lineage>
        <taxon>Eukaryota</taxon>
        <taxon>Metazoa</taxon>
        <taxon>Ecdysozoa</taxon>
        <taxon>Nematoda</taxon>
        <taxon>Chromadorea</taxon>
        <taxon>Rhabditida</taxon>
        <taxon>Rhabditina</taxon>
        <taxon>Rhabditomorpha</taxon>
        <taxon>Strongyloidea</taxon>
        <taxon>Ancylostomatidae</taxon>
        <taxon>Bunostominae</taxon>
        <taxon>Necator</taxon>
    </lineage>
</organism>
<evidence type="ECO:0000256" key="4">
    <source>
        <dbReference type="ARBA" id="ARBA00023033"/>
    </source>
</evidence>
<reference evidence="6 7" key="1">
    <citation type="submission" date="2023-08" db="EMBL/GenBank/DDBJ databases">
        <title>A Necator americanus chromosomal reference genome.</title>
        <authorList>
            <person name="Ilik V."/>
            <person name="Petrzelkova K.J."/>
            <person name="Pardy F."/>
            <person name="Fuh T."/>
            <person name="Niatou-Singa F.S."/>
            <person name="Gouil Q."/>
            <person name="Baker L."/>
            <person name="Ritchie M.E."/>
            <person name="Jex A.R."/>
            <person name="Gazzola D."/>
            <person name="Li H."/>
            <person name="Toshio Fujiwara R."/>
            <person name="Zhan B."/>
            <person name="Aroian R.V."/>
            <person name="Pafco B."/>
            <person name="Schwarz E.M."/>
        </authorList>
    </citation>
    <scope>NUCLEOTIDE SEQUENCE [LARGE SCALE GENOMIC DNA]</scope>
    <source>
        <strain evidence="6 7">Aroian</strain>
        <tissue evidence="6">Whole animal</tissue>
    </source>
</reference>
<dbReference type="CDD" id="cd20617">
    <property type="entry name" value="CYP1_2-like"/>
    <property type="match status" value="1"/>
</dbReference>
<accession>A0ABR1C2Y5</accession>
<proteinExistence type="inferred from homology"/>
<name>A0ABR1C2Y5_NECAM</name>
<comment type="similarity">
    <text evidence="1 5">Belongs to the cytochrome P450 family.</text>
</comment>
<dbReference type="InterPro" id="IPR017972">
    <property type="entry name" value="Cyt_P450_CS"/>
</dbReference>
<evidence type="ECO:0000256" key="1">
    <source>
        <dbReference type="ARBA" id="ARBA00010617"/>
    </source>
</evidence>
<keyword evidence="5" id="KW-0560">Oxidoreductase</keyword>
<dbReference type="InterPro" id="IPR002401">
    <property type="entry name" value="Cyt_P450_E_grp-I"/>
</dbReference>
<dbReference type="InterPro" id="IPR050182">
    <property type="entry name" value="Cytochrome_P450_fam2"/>
</dbReference>
<dbReference type="Gene3D" id="1.10.630.10">
    <property type="entry name" value="Cytochrome P450"/>
    <property type="match status" value="1"/>
</dbReference>
<sequence length="528" mass="61130">MLVFTIFLGVISFLFAKTWLQRRKLPPGPFPLPLIGNLHQIGYSMLIRKRNFVDTVTEFTKEYGSVLTLWFGPMPTVNICDYATAVEAMVKKGAAFTNRNVPYLFRLHRGDRGIIASNGPLWLEQRRFALHTLRNFGLGRNLMEERIMYEFEIACEELEKRLDTRETSINPAKMFDLLVANIINRMLFTDRFEKNDEEKFFALKKKMDDLADKFNLLDILIDEWNVNFPLIRQRTKFLIKPFDDVLDFIRTQVEQRKRDIANGDHVIQGEGADFVDSFLIQIKQHENSDTPTSFDEQWLLMTLLDLWAAGQETTMVTLNWAFSYLLLHPQFKSRVEEELLSVTEGQRPLSTADRPKTPFYNAVLNEIHRCASIFPMNTMWRDTAEDTVVGPYCIAQGTPVGAQISLIMNDEKYFKDKHEFNPDRYFTDERLEQMVIPFSLGKRACPGESLAQAELYLANYWQLSSSLRVDTGPGTFTSDASKERARPSTHCTAVPYGIREKMNLYYTFVDDKHHFKAKKAGNFYGKPS</sequence>
<protein>
    <recommendedName>
        <fullName evidence="8">Unspecific monooxygenase</fullName>
    </recommendedName>
</protein>
<dbReference type="Pfam" id="PF00067">
    <property type="entry name" value="p450"/>
    <property type="match status" value="1"/>
</dbReference>
<keyword evidence="5" id="KW-0349">Heme</keyword>
<evidence type="ECO:0000313" key="6">
    <source>
        <dbReference type="EMBL" id="KAK6731763.1"/>
    </source>
</evidence>
<evidence type="ECO:0000256" key="5">
    <source>
        <dbReference type="RuleBase" id="RU000461"/>
    </source>
</evidence>
<dbReference type="Proteomes" id="UP001303046">
    <property type="component" value="Unassembled WGS sequence"/>
</dbReference>